<feature type="region of interest" description="Disordered" evidence="1">
    <location>
        <begin position="66"/>
        <end position="97"/>
    </location>
</feature>
<name>A0A1J7IDA0_9PEZI</name>
<dbReference type="InParanoid" id="A0A1J7IDA0"/>
<proteinExistence type="predicted"/>
<sequence length="177" mass="20392">MEMEEVRSTSSASPHKGAWTDKAELAWIRSQMKLNCKTKPPERDEPYTEKEELAWIRSQMKLNPIKLNPFPETTEGKAVGMKTNIVRRPPRPPAENKAFWDGVRTALWIDDDEIEAADKVIEIADLTVDPRLNLKRSKPRDGVLMTLRSKVKDFETLKAEISEEKRRMNMKSSVERG</sequence>
<feature type="region of interest" description="Disordered" evidence="1">
    <location>
        <begin position="1"/>
        <end position="20"/>
    </location>
</feature>
<evidence type="ECO:0000256" key="1">
    <source>
        <dbReference type="SAM" id="MobiDB-lite"/>
    </source>
</evidence>
<organism evidence="2 3">
    <name type="scientific">Coniochaeta ligniaria NRRL 30616</name>
    <dbReference type="NCBI Taxonomy" id="1408157"/>
    <lineage>
        <taxon>Eukaryota</taxon>
        <taxon>Fungi</taxon>
        <taxon>Dikarya</taxon>
        <taxon>Ascomycota</taxon>
        <taxon>Pezizomycotina</taxon>
        <taxon>Sordariomycetes</taxon>
        <taxon>Sordariomycetidae</taxon>
        <taxon>Coniochaetales</taxon>
        <taxon>Coniochaetaceae</taxon>
        <taxon>Coniochaeta</taxon>
    </lineage>
</organism>
<evidence type="ECO:0000313" key="2">
    <source>
        <dbReference type="EMBL" id="OIW25267.1"/>
    </source>
</evidence>
<dbReference type="AlphaFoldDB" id="A0A1J7IDA0"/>
<evidence type="ECO:0000313" key="3">
    <source>
        <dbReference type="Proteomes" id="UP000182658"/>
    </source>
</evidence>
<accession>A0A1J7IDA0</accession>
<dbReference type="EMBL" id="KV875102">
    <property type="protein sequence ID" value="OIW25267.1"/>
    <property type="molecule type" value="Genomic_DNA"/>
</dbReference>
<keyword evidence="3" id="KW-1185">Reference proteome</keyword>
<gene>
    <name evidence="2" type="ORF">CONLIGDRAFT_648304</name>
</gene>
<protein>
    <submittedName>
        <fullName evidence="2">Uncharacterized protein</fullName>
    </submittedName>
</protein>
<dbReference type="Proteomes" id="UP000182658">
    <property type="component" value="Unassembled WGS sequence"/>
</dbReference>
<reference evidence="2 3" key="1">
    <citation type="submission" date="2016-10" db="EMBL/GenBank/DDBJ databases">
        <title>Draft genome sequence of Coniochaeta ligniaria NRRL30616, a lignocellulolytic fungus for bioabatement of inhibitors in plant biomass hydrolysates.</title>
        <authorList>
            <consortium name="DOE Joint Genome Institute"/>
            <person name="Jimenez D.J."/>
            <person name="Hector R.E."/>
            <person name="Riley R."/>
            <person name="Sun H."/>
            <person name="Grigoriev I.V."/>
            <person name="Van Elsas J.D."/>
            <person name="Nichols N.N."/>
        </authorList>
    </citation>
    <scope>NUCLEOTIDE SEQUENCE [LARGE SCALE GENOMIC DNA]</scope>
    <source>
        <strain evidence="2 3">NRRL 30616</strain>
    </source>
</reference>